<name>A0A2I0VW50_9ASPA</name>
<organism evidence="1 2">
    <name type="scientific">Dendrobium catenatum</name>
    <dbReference type="NCBI Taxonomy" id="906689"/>
    <lineage>
        <taxon>Eukaryota</taxon>
        <taxon>Viridiplantae</taxon>
        <taxon>Streptophyta</taxon>
        <taxon>Embryophyta</taxon>
        <taxon>Tracheophyta</taxon>
        <taxon>Spermatophyta</taxon>
        <taxon>Magnoliopsida</taxon>
        <taxon>Liliopsida</taxon>
        <taxon>Asparagales</taxon>
        <taxon>Orchidaceae</taxon>
        <taxon>Epidendroideae</taxon>
        <taxon>Malaxideae</taxon>
        <taxon>Dendrobiinae</taxon>
        <taxon>Dendrobium</taxon>
    </lineage>
</organism>
<reference evidence="1 2" key="2">
    <citation type="journal article" date="2017" name="Nature">
        <title>The Apostasia genome and the evolution of orchids.</title>
        <authorList>
            <person name="Zhang G.Q."/>
            <person name="Liu K.W."/>
            <person name="Li Z."/>
            <person name="Lohaus R."/>
            <person name="Hsiao Y.Y."/>
            <person name="Niu S.C."/>
            <person name="Wang J.Y."/>
            <person name="Lin Y.C."/>
            <person name="Xu Q."/>
            <person name="Chen L.J."/>
            <person name="Yoshida K."/>
            <person name="Fujiwara S."/>
            <person name="Wang Z.W."/>
            <person name="Zhang Y.Q."/>
            <person name="Mitsuda N."/>
            <person name="Wang M."/>
            <person name="Liu G.H."/>
            <person name="Pecoraro L."/>
            <person name="Huang H.X."/>
            <person name="Xiao X.J."/>
            <person name="Lin M."/>
            <person name="Wu X.Y."/>
            <person name="Wu W.L."/>
            <person name="Chen Y.Y."/>
            <person name="Chang S.B."/>
            <person name="Sakamoto S."/>
            <person name="Ohme-Takagi M."/>
            <person name="Yagi M."/>
            <person name="Zeng S.J."/>
            <person name="Shen C.Y."/>
            <person name="Yeh C.M."/>
            <person name="Luo Y.B."/>
            <person name="Tsai W.C."/>
            <person name="Van de Peer Y."/>
            <person name="Liu Z.J."/>
        </authorList>
    </citation>
    <scope>NUCLEOTIDE SEQUENCE [LARGE SCALE GENOMIC DNA]</scope>
    <source>
        <tissue evidence="1">The whole plant</tissue>
    </source>
</reference>
<proteinExistence type="predicted"/>
<sequence>MEARKKADITWQKTGVTWRPSGTSASDGTSASLGGPSVVRQHSGVPLWSNGGAVALRRPFVVRRWCGRTTMMVQQYYGDGAAALRCPLVVRRWCGRPTEVVRQHSGGGRGGARRLELSSFSSFFSLGFLPLLFHEEMGFYL</sequence>
<keyword evidence="2" id="KW-1185">Reference proteome</keyword>
<evidence type="ECO:0000313" key="2">
    <source>
        <dbReference type="Proteomes" id="UP000233837"/>
    </source>
</evidence>
<reference evidence="1 2" key="1">
    <citation type="journal article" date="2016" name="Sci. Rep.">
        <title>The Dendrobium catenatum Lindl. genome sequence provides insights into polysaccharide synthase, floral development and adaptive evolution.</title>
        <authorList>
            <person name="Zhang G.Q."/>
            <person name="Xu Q."/>
            <person name="Bian C."/>
            <person name="Tsai W.C."/>
            <person name="Yeh C.M."/>
            <person name="Liu K.W."/>
            <person name="Yoshida K."/>
            <person name="Zhang L.S."/>
            <person name="Chang S.B."/>
            <person name="Chen F."/>
            <person name="Shi Y."/>
            <person name="Su Y.Y."/>
            <person name="Zhang Y.Q."/>
            <person name="Chen L.J."/>
            <person name="Yin Y."/>
            <person name="Lin M."/>
            <person name="Huang H."/>
            <person name="Deng H."/>
            <person name="Wang Z.W."/>
            <person name="Zhu S.L."/>
            <person name="Zhao X."/>
            <person name="Deng C."/>
            <person name="Niu S.C."/>
            <person name="Huang J."/>
            <person name="Wang M."/>
            <person name="Liu G.H."/>
            <person name="Yang H.J."/>
            <person name="Xiao X.J."/>
            <person name="Hsiao Y.Y."/>
            <person name="Wu W.L."/>
            <person name="Chen Y.Y."/>
            <person name="Mitsuda N."/>
            <person name="Ohme-Takagi M."/>
            <person name="Luo Y.B."/>
            <person name="Van de Peer Y."/>
            <person name="Liu Z.J."/>
        </authorList>
    </citation>
    <scope>NUCLEOTIDE SEQUENCE [LARGE SCALE GENOMIC DNA]</scope>
    <source>
        <tissue evidence="1">The whole plant</tissue>
    </source>
</reference>
<protein>
    <submittedName>
        <fullName evidence="1">Uncharacterized protein</fullName>
    </submittedName>
</protein>
<accession>A0A2I0VW50</accession>
<gene>
    <name evidence="1" type="ORF">MA16_Dca011205</name>
</gene>
<evidence type="ECO:0000313" key="1">
    <source>
        <dbReference type="EMBL" id="PKU67627.1"/>
    </source>
</evidence>
<dbReference type="AlphaFoldDB" id="A0A2I0VW50"/>
<dbReference type="EMBL" id="KZ503172">
    <property type="protein sequence ID" value="PKU67627.1"/>
    <property type="molecule type" value="Genomic_DNA"/>
</dbReference>
<dbReference type="Proteomes" id="UP000233837">
    <property type="component" value="Unassembled WGS sequence"/>
</dbReference>